<dbReference type="Gene3D" id="1.20.1050.10">
    <property type="match status" value="1"/>
</dbReference>
<evidence type="ECO:0000256" key="1">
    <source>
        <dbReference type="ARBA" id="ARBA00010007"/>
    </source>
</evidence>
<dbReference type="PANTHER" id="PTHR42673">
    <property type="entry name" value="MALEYLACETOACETATE ISOMERASE"/>
    <property type="match status" value="1"/>
</dbReference>
<dbReference type="PROSITE" id="PS50405">
    <property type="entry name" value="GST_CTER"/>
    <property type="match status" value="1"/>
</dbReference>
<dbReference type="Proteomes" id="UP000182235">
    <property type="component" value="Unassembled WGS sequence"/>
</dbReference>
<dbReference type="InterPro" id="IPR036282">
    <property type="entry name" value="Glutathione-S-Trfase_C_sf"/>
</dbReference>
<dbReference type="GO" id="GO:0006749">
    <property type="term" value="P:glutathione metabolic process"/>
    <property type="evidence" value="ECO:0007669"/>
    <property type="project" value="TreeGrafter"/>
</dbReference>
<dbReference type="GO" id="GO:0005739">
    <property type="term" value="C:mitochondrion"/>
    <property type="evidence" value="ECO:0007669"/>
    <property type="project" value="TreeGrafter"/>
</dbReference>
<dbReference type="InterPro" id="IPR005955">
    <property type="entry name" value="GST_Zeta"/>
</dbReference>
<dbReference type="Pfam" id="PF13409">
    <property type="entry name" value="GST_N_2"/>
    <property type="match status" value="1"/>
</dbReference>
<dbReference type="CDD" id="cd03191">
    <property type="entry name" value="GST_C_Zeta"/>
    <property type="match status" value="1"/>
</dbReference>
<comment type="similarity">
    <text evidence="1">Belongs to the GST superfamily. Zeta family.</text>
</comment>
<dbReference type="VEuPathDB" id="FungiDB:AJ78_02764"/>
<keyword evidence="5" id="KW-1185">Reference proteome</keyword>
<evidence type="ECO:0000259" key="2">
    <source>
        <dbReference type="PROSITE" id="PS50404"/>
    </source>
</evidence>
<dbReference type="SFLD" id="SFLDG00358">
    <property type="entry name" value="Main_(cytGST)"/>
    <property type="match status" value="1"/>
</dbReference>
<feature type="domain" description="GST C-terminal" evidence="3">
    <location>
        <begin position="128"/>
        <end position="250"/>
    </location>
</feature>
<name>A0A1J9PKT8_9EURO</name>
<dbReference type="GO" id="GO:0004364">
    <property type="term" value="F:glutathione transferase activity"/>
    <property type="evidence" value="ECO:0007669"/>
    <property type="project" value="TreeGrafter"/>
</dbReference>
<dbReference type="STRING" id="1447872.A0A1J9PKT8"/>
<dbReference type="InterPro" id="IPR040079">
    <property type="entry name" value="Glutathione_S-Trfase"/>
</dbReference>
<dbReference type="Gene3D" id="3.40.30.10">
    <property type="entry name" value="Glutaredoxin"/>
    <property type="match status" value="1"/>
</dbReference>
<dbReference type="EMBL" id="LGRN01000079">
    <property type="protein sequence ID" value="OJD17120.1"/>
    <property type="molecule type" value="Genomic_DNA"/>
</dbReference>
<feature type="domain" description="GST N-terminal" evidence="2">
    <location>
        <begin position="9"/>
        <end position="106"/>
    </location>
</feature>
<reference evidence="4 5" key="1">
    <citation type="submission" date="2015-07" db="EMBL/GenBank/DDBJ databases">
        <title>Emmonsia species relationships and genome sequence.</title>
        <authorList>
            <consortium name="The Broad Institute Genomics Platform"/>
            <person name="Cuomo C.A."/>
            <person name="Munoz J.F."/>
            <person name="Imamovic A."/>
            <person name="Priest M.E."/>
            <person name="Young S."/>
            <person name="Clay O.K."/>
            <person name="McEwen J.G."/>
        </authorList>
    </citation>
    <scope>NUCLEOTIDE SEQUENCE [LARGE SCALE GENOMIC DNA]</scope>
    <source>
        <strain evidence="4 5">UAMH 9510</strain>
    </source>
</reference>
<dbReference type="PANTHER" id="PTHR42673:SF4">
    <property type="entry name" value="MALEYLACETOACETATE ISOMERASE"/>
    <property type="match status" value="1"/>
</dbReference>
<organism evidence="4 5">
    <name type="scientific">Emergomyces pasteurianus Ep9510</name>
    <dbReference type="NCBI Taxonomy" id="1447872"/>
    <lineage>
        <taxon>Eukaryota</taxon>
        <taxon>Fungi</taxon>
        <taxon>Dikarya</taxon>
        <taxon>Ascomycota</taxon>
        <taxon>Pezizomycotina</taxon>
        <taxon>Eurotiomycetes</taxon>
        <taxon>Eurotiomycetidae</taxon>
        <taxon>Onygenales</taxon>
        <taxon>Ajellomycetaceae</taxon>
        <taxon>Emergomyces</taxon>
    </lineage>
</organism>
<proteinExistence type="inferred from homology"/>
<dbReference type="PROSITE" id="PS50404">
    <property type="entry name" value="GST_NTER"/>
    <property type="match status" value="1"/>
</dbReference>
<dbReference type="SUPFAM" id="SSF52833">
    <property type="entry name" value="Thioredoxin-like"/>
    <property type="match status" value="1"/>
</dbReference>
<dbReference type="FunFam" id="1.20.1050.10:FF:000010">
    <property type="entry name" value="Maleylacetoacetate isomerase isoform 1"/>
    <property type="match status" value="1"/>
</dbReference>
<accession>A0A1J9PKT8</accession>
<dbReference type="SFLD" id="SFLDS00019">
    <property type="entry name" value="Glutathione_Transferase_(cytos"/>
    <property type="match status" value="1"/>
</dbReference>
<dbReference type="InterPro" id="IPR010987">
    <property type="entry name" value="Glutathione-S-Trfase_C-like"/>
</dbReference>
<dbReference type="AlphaFoldDB" id="A0A1J9PKT8"/>
<dbReference type="GO" id="GO:0016034">
    <property type="term" value="F:maleylacetoacetate isomerase activity"/>
    <property type="evidence" value="ECO:0007669"/>
    <property type="project" value="TreeGrafter"/>
</dbReference>
<dbReference type="InterPro" id="IPR004045">
    <property type="entry name" value="Glutathione_S-Trfase_N"/>
</dbReference>
<comment type="caution">
    <text evidence="4">The sequence shown here is derived from an EMBL/GenBank/DDBJ whole genome shotgun (WGS) entry which is preliminary data.</text>
</comment>
<keyword evidence="4" id="KW-0413">Isomerase</keyword>
<dbReference type="SUPFAM" id="SSF47616">
    <property type="entry name" value="GST C-terminal domain-like"/>
    <property type="match status" value="1"/>
</dbReference>
<evidence type="ECO:0000313" key="5">
    <source>
        <dbReference type="Proteomes" id="UP000182235"/>
    </source>
</evidence>
<sequence length="256" mass="28051">MASEPLANLKFHLYSYFRSSCAGRLRIALNLKQIPYTTSFVNLLKGDQLSATHRALNPSATVPVLTVTSKDPNTTNTSGAEAEQTISIGQSVAALEYLEELFTNYSAPSSVPAQTTTTPTPLLPPLTNPQSRAHVRTLVNIIACDIQPVTNLRIQKRVKALDADNTLWARELMVDGFAALEAQMSEWAGEYCVGDAISLADVCLVPAVWAAQRIEVDLTPYPTVSRVFERLEGLEAIKKAHWSRQPDTPEELRSGN</sequence>
<evidence type="ECO:0000313" key="4">
    <source>
        <dbReference type="EMBL" id="OJD17120.1"/>
    </source>
</evidence>
<gene>
    <name evidence="4" type="ORF">AJ78_02764</name>
</gene>
<dbReference type="InterPro" id="IPR034330">
    <property type="entry name" value="GST_Zeta_C"/>
</dbReference>
<dbReference type="NCBIfam" id="TIGR01262">
    <property type="entry name" value="maiA"/>
    <property type="match status" value="1"/>
</dbReference>
<dbReference type="OrthoDB" id="202840at2759"/>
<protein>
    <submittedName>
        <fullName evidence="4">Maleylacetoacetate isomerase</fullName>
    </submittedName>
</protein>
<evidence type="ECO:0000259" key="3">
    <source>
        <dbReference type="PROSITE" id="PS50405"/>
    </source>
</evidence>
<dbReference type="Pfam" id="PF13410">
    <property type="entry name" value="GST_C_2"/>
    <property type="match status" value="1"/>
</dbReference>
<dbReference type="InterPro" id="IPR036249">
    <property type="entry name" value="Thioredoxin-like_sf"/>
</dbReference>
<dbReference type="GO" id="GO:0006559">
    <property type="term" value="P:L-phenylalanine catabolic process"/>
    <property type="evidence" value="ECO:0007669"/>
    <property type="project" value="TreeGrafter"/>
</dbReference>